<feature type="compositionally biased region" description="Basic and acidic residues" evidence="6">
    <location>
        <begin position="302"/>
        <end position="315"/>
    </location>
</feature>
<comment type="subcellular location">
    <subcellularLocation>
        <location evidence="5">Nucleus</location>
        <location evidence="5">Nucleolus</location>
    </subcellularLocation>
    <subcellularLocation>
        <location evidence="5">Nucleus</location>
        <location evidence="5">Nucleoplasm</location>
    </subcellularLocation>
</comment>
<keyword evidence="4 5" id="KW-0539">Nucleus</keyword>
<comment type="function">
    <text evidence="5">May play a role in ribosome biogenesis.</text>
</comment>
<dbReference type="GO" id="GO:0005730">
    <property type="term" value="C:nucleolus"/>
    <property type="evidence" value="ECO:0007669"/>
    <property type="project" value="UniProtKB-SubCell"/>
</dbReference>
<dbReference type="GO" id="GO:0005654">
    <property type="term" value="C:nucleoplasm"/>
    <property type="evidence" value="ECO:0007669"/>
    <property type="project" value="UniProtKB-SubCell"/>
</dbReference>
<feature type="compositionally biased region" description="Acidic residues" evidence="6">
    <location>
        <begin position="157"/>
        <end position="173"/>
    </location>
</feature>
<dbReference type="EMBL" id="BLAL01000278">
    <property type="protein sequence ID" value="GES99242.1"/>
    <property type="molecule type" value="Genomic_DNA"/>
</dbReference>
<dbReference type="Proteomes" id="UP000615446">
    <property type="component" value="Unassembled WGS sequence"/>
</dbReference>
<gene>
    <name evidence="8" type="ORF">RCL2_002575200</name>
    <name evidence="7" type="ORF">RclHR1_04400011</name>
</gene>
<sequence length="430" mass="50299">MASVISIQPEVKKKKTQPSRKGKKAWRKNVDITEIEKTLEGIRDEERITGGRIRDLPDEKIFKIDTLGEPDENKVGKKSKKFAKLKIDQIMENNSKIPAIFSKSKKKNDNKKHNVSKYNKVKSEESKESEKLEESEELTTTENSVPTKNLLKTGEYDIWDEEKSDESFQSDDSDLLRPMKKRKIKPPPTINMKPSDTIPAVHVPHPGASYNPKFEDHQSLLKIAHEEEVIKLQKKEKLQSQLPVLSETNPEDVVDEHIDDEKSSEGEVEDNEGNDEVIIKRVQNQHKKTRTERNKEKRKFARLKEEQERKAKKEFRRELEKLPEIIQSVNNELTEREKQQAEKAKATEEKANLPLKKIGKYPVKKLPIDVQLQEELSESLRKLKPEGNLFRDRMISLEERNIIEPRVKVKKRKRKYKLREFEKSSYKNLN</sequence>
<evidence type="ECO:0000256" key="2">
    <source>
        <dbReference type="ARBA" id="ARBA00018339"/>
    </source>
</evidence>
<reference evidence="8" key="2">
    <citation type="submission" date="2019-10" db="EMBL/GenBank/DDBJ databases">
        <title>Conservation and host-specific expression of non-tandemly repeated heterogenous ribosome RNA gene in arbuscular mycorrhizal fungi.</title>
        <authorList>
            <person name="Maeda T."/>
            <person name="Kobayashi Y."/>
            <person name="Nakagawa T."/>
            <person name="Ezawa T."/>
            <person name="Yamaguchi K."/>
            <person name="Bino T."/>
            <person name="Nishimoto Y."/>
            <person name="Shigenobu S."/>
            <person name="Kawaguchi M."/>
        </authorList>
    </citation>
    <scope>NUCLEOTIDE SEQUENCE</scope>
    <source>
        <strain evidence="8">HR1</strain>
    </source>
</reference>
<dbReference type="EMBL" id="BEXD01003780">
    <property type="protein sequence ID" value="GBC01988.1"/>
    <property type="molecule type" value="Genomic_DNA"/>
</dbReference>
<evidence type="ECO:0000313" key="7">
    <source>
        <dbReference type="EMBL" id="GBC01988.1"/>
    </source>
</evidence>
<feature type="region of interest" description="Disordered" evidence="6">
    <location>
        <begin position="235"/>
        <end position="315"/>
    </location>
</feature>
<feature type="compositionally biased region" description="Basic residues" evidence="6">
    <location>
        <begin position="103"/>
        <end position="115"/>
    </location>
</feature>
<accession>A0A2Z6RGW0</accession>
<dbReference type="STRING" id="94130.A0A2Z6RGW0"/>
<proteinExistence type="inferred from homology"/>
<evidence type="ECO:0000256" key="6">
    <source>
        <dbReference type="SAM" id="MobiDB-lite"/>
    </source>
</evidence>
<dbReference type="OrthoDB" id="5072at2759"/>
<dbReference type="GO" id="GO:0006364">
    <property type="term" value="P:rRNA processing"/>
    <property type="evidence" value="ECO:0007669"/>
    <property type="project" value="TreeGrafter"/>
</dbReference>
<comment type="caution">
    <text evidence="7">The sequence shown here is derived from an EMBL/GenBank/DDBJ whole genome shotgun (WGS) entry which is preliminary data.</text>
</comment>
<dbReference type="Proteomes" id="UP000247702">
    <property type="component" value="Unassembled WGS sequence"/>
</dbReference>
<dbReference type="GO" id="GO:0000027">
    <property type="term" value="P:ribosomal large subunit assembly"/>
    <property type="evidence" value="ECO:0007669"/>
    <property type="project" value="UniProtKB-UniRule"/>
</dbReference>
<evidence type="ECO:0000256" key="4">
    <source>
        <dbReference type="ARBA" id="ARBA00023242"/>
    </source>
</evidence>
<feature type="region of interest" description="Disordered" evidence="6">
    <location>
        <begin position="96"/>
        <end position="213"/>
    </location>
</feature>
<comment type="similarity">
    <text evidence="1 5">Belongs to the NOP53 family.</text>
</comment>
<dbReference type="InterPro" id="IPR011687">
    <property type="entry name" value="Nop53/GLTSCR2"/>
</dbReference>
<dbReference type="PANTHER" id="PTHR14211:SF7">
    <property type="entry name" value="RIBOSOME BIOGENESIS PROTEIN NOP53"/>
    <property type="match status" value="1"/>
</dbReference>
<dbReference type="PANTHER" id="PTHR14211">
    <property type="entry name" value="GLIOMA SUPPRESSOR CANDIDATE REGION GENE 2"/>
    <property type="match status" value="1"/>
</dbReference>
<feature type="compositionally biased region" description="Acidic residues" evidence="6">
    <location>
        <begin position="266"/>
        <end position="275"/>
    </location>
</feature>
<organism evidence="7 9">
    <name type="scientific">Rhizophagus clarus</name>
    <dbReference type="NCBI Taxonomy" id="94130"/>
    <lineage>
        <taxon>Eukaryota</taxon>
        <taxon>Fungi</taxon>
        <taxon>Fungi incertae sedis</taxon>
        <taxon>Mucoromycota</taxon>
        <taxon>Glomeromycotina</taxon>
        <taxon>Glomeromycetes</taxon>
        <taxon>Glomerales</taxon>
        <taxon>Glomeraceae</taxon>
        <taxon>Rhizophagus</taxon>
    </lineage>
</organism>
<protein>
    <recommendedName>
        <fullName evidence="2 5">Ribosome biogenesis protein NOP53</fullName>
    </recommendedName>
</protein>
<evidence type="ECO:0000256" key="5">
    <source>
        <dbReference type="PIRNR" id="PIRNR017302"/>
    </source>
</evidence>
<evidence type="ECO:0000313" key="9">
    <source>
        <dbReference type="Proteomes" id="UP000247702"/>
    </source>
</evidence>
<evidence type="ECO:0000256" key="1">
    <source>
        <dbReference type="ARBA" id="ARBA00008838"/>
    </source>
</evidence>
<evidence type="ECO:0000313" key="8">
    <source>
        <dbReference type="EMBL" id="GES99242.1"/>
    </source>
</evidence>
<feature type="compositionally biased region" description="Basic residues" evidence="6">
    <location>
        <begin position="283"/>
        <end position="301"/>
    </location>
</feature>
<keyword evidence="9" id="KW-1185">Reference proteome</keyword>
<dbReference type="AlphaFoldDB" id="A0A2Z6RGW0"/>
<name>A0A2Z6RGW0_9GLOM</name>
<feature type="compositionally biased region" description="Basic and acidic residues" evidence="6">
    <location>
        <begin position="255"/>
        <end position="265"/>
    </location>
</feature>
<keyword evidence="3 5" id="KW-0690">Ribosome biogenesis</keyword>
<evidence type="ECO:0000256" key="3">
    <source>
        <dbReference type="ARBA" id="ARBA00022517"/>
    </source>
</evidence>
<dbReference type="Pfam" id="PF07767">
    <property type="entry name" value="Nop53"/>
    <property type="match status" value="1"/>
</dbReference>
<feature type="compositionally biased region" description="Basic and acidic residues" evidence="6">
    <location>
        <begin position="121"/>
        <end position="132"/>
    </location>
</feature>
<dbReference type="GO" id="GO:0008097">
    <property type="term" value="F:5S rRNA binding"/>
    <property type="evidence" value="ECO:0007669"/>
    <property type="project" value="TreeGrafter"/>
</dbReference>
<reference evidence="7 9" key="1">
    <citation type="submission" date="2017-11" db="EMBL/GenBank/DDBJ databases">
        <title>The genome of Rhizophagus clarus HR1 reveals common genetic basis of auxotrophy among arbuscular mycorrhizal fungi.</title>
        <authorList>
            <person name="Kobayashi Y."/>
        </authorList>
    </citation>
    <scope>NUCLEOTIDE SEQUENCE [LARGE SCALE GENOMIC DNA]</scope>
    <source>
        <strain evidence="7 9">HR1</strain>
    </source>
</reference>
<feature type="region of interest" description="Disordered" evidence="6">
    <location>
        <begin position="1"/>
        <end position="26"/>
    </location>
</feature>
<feature type="compositionally biased region" description="Basic residues" evidence="6">
    <location>
        <begin position="12"/>
        <end position="26"/>
    </location>
</feature>
<dbReference type="PIRSF" id="PIRSF017302">
    <property type="entry name" value="Gltscr2"/>
    <property type="match status" value="1"/>
</dbReference>